<dbReference type="GO" id="GO:0006515">
    <property type="term" value="P:protein quality control for misfolded or incompletely synthesized proteins"/>
    <property type="evidence" value="ECO:0007669"/>
    <property type="project" value="TreeGrafter"/>
</dbReference>
<keyword evidence="1 6" id="KW-0645">Protease</keyword>
<dbReference type="Gene3D" id="3.30.2010.10">
    <property type="entry name" value="Metalloproteases ('zincins'), catalytic domain"/>
    <property type="match status" value="1"/>
</dbReference>
<accession>A0A5C3QXK3</accession>
<dbReference type="CDD" id="cd07331">
    <property type="entry name" value="M48C_Oma1_like"/>
    <property type="match status" value="1"/>
</dbReference>
<evidence type="ECO:0000256" key="4">
    <source>
        <dbReference type="ARBA" id="ARBA00022833"/>
    </source>
</evidence>
<keyword evidence="2" id="KW-0479">Metal-binding</keyword>
<protein>
    <submittedName>
        <fullName evidence="9">Peptidase family M48-domain-containing protein</fullName>
    </submittedName>
</protein>
<evidence type="ECO:0000256" key="6">
    <source>
        <dbReference type="RuleBase" id="RU003983"/>
    </source>
</evidence>
<gene>
    <name evidence="9" type="ORF">BDV98DRAFT_223238</name>
</gene>
<keyword evidence="3 6" id="KW-0378">Hydrolase</keyword>
<keyword evidence="10" id="KW-1185">Reference proteome</keyword>
<dbReference type="PANTHER" id="PTHR22726:SF1">
    <property type="entry name" value="METALLOENDOPEPTIDASE OMA1, MITOCHONDRIAL"/>
    <property type="match status" value="1"/>
</dbReference>
<dbReference type="GO" id="GO:0034982">
    <property type="term" value="P:mitochondrial protein processing"/>
    <property type="evidence" value="ECO:0007669"/>
    <property type="project" value="TreeGrafter"/>
</dbReference>
<name>A0A5C3QXK3_9AGAR</name>
<evidence type="ECO:0000313" key="10">
    <source>
        <dbReference type="Proteomes" id="UP000305067"/>
    </source>
</evidence>
<reference evidence="9 10" key="1">
    <citation type="journal article" date="2019" name="Nat. Ecol. Evol.">
        <title>Megaphylogeny resolves global patterns of mushroom evolution.</title>
        <authorList>
            <person name="Varga T."/>
            <person name="Krizsan K."/>
            <person name="Foldi C."/>
            <person name="Dima B."/>
            <person name="Sanchez-Garcia M."/>
            <person name="Sanchez-Ramirez S."/>
            <person name="Szollosi G.J."/>
            <person name="Szarkandi J.G."/>
            <person name="Papp V."/>
            <person name="Albert L."/>
            <person name="Andreopoulos W."/>
            <person name="Angelini C."/>
            <person name="Antonin V."/>
            <person name="Barry K.W."/>
            <person name="Bougher N.L."/>
            <person name="Buchanan P."/>
            <person name="Buyck B."/>
            <person name="Bense V."/>
            <person name="Catcheside P."/>
            <person name="Chovatia M."/>
            <person name="Cooper J."/>
            <person name="Damon W."/>
            <person name="Desjardin D."/>
            <person name="Finy P."/>
            <person name="Geml J."/>
            <person name="Haridas S."/>
            <person name="Hughes K."/>
            <person name="Justo A."/>
            <person name="Karasinski D."/>
            <person name="Kautmanova I."/>
            <person name="Kiss B."/>
            <person name="Kocsube S."/>
            <person name="Kotiranta H."/>
            <person name="LaButti K.M."/>
            <person name="Lechner B.E."/>
            <person name="Liimatainen K."/>
            <person name="Lipzen A."/>
            <person name="Lukacs Z."/>
            <person name="Mihaltcheva S."/>
            <person name="Morgado L.N."/>
            <person name="Niskanen T."/>
            <person name="Noordeloos M.E."/>
            <person name="Ohm R.A."/>
            <person name="Ortiz-Santana B."/>
            <person name="Ovrebo C."/>
            <person name="Racz N."/>
            <person name="Riley R."/>
            <person name="Savchenko A."/>
            <person name="Shiryaev A."/>
            <person name="Soop K."/>
            <person name="Spirin V."/>
            <person name="Szebenyi C."/>
            <person name="Tomsovsky M."/>
            <person name="Tulloss R.E."/>
            <person name="Uehling J."/>
            <person name="Grigoriev I.V."/>
            <person name="Vagvolgyi C."/>
            <person name="Papp T."/>
            <person name="Martin F.M."/>
            <person name="Miettinen O."/>
            <person name="Hibbett D.S."/>
            <person name="Nagy L.G."/>
        </authorList>
    </citation>
    <scope>NUCLEOTIDE SEQUENCE [LARGE SCALE GENOMIC DNA]</scope>
    <source>
        <strain evidence="9 10">CBS 309.79</strain>
    </source>
</reference>
<dbReference type="GO" id="GO:0005743">
    <property type="term" value="C:mitochondrial inner membrane"/>
    <property type="evidence" value="ECO:0007669"/>
    <property type="project" value="TreeGrafter"/>
</dbReference>
<evidence type="ECO:0000256" key="2">
    <source>
        <dbReference type="ARBA" id="ARBA00022723"/>
    </source>
</evidence>
<evidence type="ECO:0000256" key="5">
    <source>
        <dbReference type="ARBA" id="ARBA00023049"/>
    </source>
</evidence>
<feature type="domain" description="Peptidase M48" evidence="8">
    <location>
        <begin position="211"/>
        <end position="368"/>
    </location>
</feature>
<feature type="region of interest" description="Disordered" evidence="7">
    <location>
        <begin position="189"/>
        <end position="209"/>
    </location>
</feature>
<dbReference type="STRING" id="1884261.A0A5C3QXK3"/>
<organism evidence="9 10">
    <name type="scientific">Pterulicium gracile</name>
    <dbReference type="NCBI Taxonomy" id="1884261"/>
    <lineage>
        <taxon>Eukaryota</taxon>
        <taxon>Fungi</taxon>
        <taxon>Dikarya</taxon>
        <taxon>Basidiomycota</taxon>
        <taxon>Agaricomycotina</taxon>
        <taxon>Agaricomycetes</taxon>
        <taxon>Agaricomycetidae</taxon>
        <taxon>Agaricales</taxon>
        <taxon>Pleurotineae</taxon>
        <taxon>Pterulaceae</taxon>
        <taxon>Pterulicium</taxon>
    </lineage>
</organism>
<dbReference type="GO" id="GO:0004222">
    <property type="term" value="F:metalloendopeptidase activity"/>
    <property type="evidence" value="ECO:0007669"/>
    <property type="project" value="InterPro"/>
</dbReference>
<dbReference type="Proteomes" id="UP000305067">
    <property type="component" value="Unassembled WGS sequence"/>
</dbReference>
<proteinExistence type="inferred from homology"/>
<sequence>MLKQAFRPTSLASASLRQKWRTPLIGGPLAHLRIPHTQRPSTRPAAISRLSFSTNATRSAPRYVKFNPDPQDPFNYKKWDQGTRVVVGLVVLGAGYYVTHLEQVPETGRWRFMDISPKYEASLAEETRKSIVEQFGPNILPDNHYLTVHVKRVVTRILEASDLGTVKDSSQQRRRPSLFSFGGGDGMFDPDSQTGPVNPSEAPGGAPAGTPKEWTVLVVNDKLVNAMAGPGTVVVFTGILPVCKDEAGLAAVLAHEIGHVVARHVPESYSSSKVFLGLALLLEATLLDFGISRMLITYVLQLPNSRTHEKEADVIGLRMMSKACYDPRAAPQMFQRLGEYEKQANTGMNIEFLNTHPSSDNRVKYLEEQLPEAYSIQAASPNCANVLGEAMGQFKGSVMGGVAKKPELMQWDQ</sequence>
<dbReference type="GO" id="GO:0046872">
    <property type="term" value="F:metal ion binding"/>
    <property type="evidence" value="ECO:0007669"/>
    <property type="project" value="UniProtKB-KW"/>
</dbReference>
<evidence type="ECO:0000256" key="7">
    <source>
        <dbReference type="SAM" id="MobiDB-lite"/>
    </source>
</evidence>
<keyword evidence="4 6" id="KW-0862">Zinc</keyword>
<comment type="similarity">
    <text evidence="6">Belongs to the peptidase M48 family.</text>
</comment>
<dbReference type="EMBL" id="ML178816">
    <property type="protein sequence ID" value="TFL05510.1"/>
    <property type="molecule type" value="Genomic_DNA"/>
</dbReference>
<dbReference type="OrthoDB" id="7464992at2759"/>
<evidence type="ECO:0000256" key="1">
    <source>
        <dbReference type="ARBA" id="ARBA00022670"/>
    </source>
</evidence>
<dbReference type="Pfam" id="PF01435">
    <property type="entry name" value="Peptidase_M48"/>
    <property type="match status" value="1"/>
</dbReference>
<dbReference type="PANTHER" id="PTHR22726">
    <property type="entry name" value="METALLOENDOPEPTIDASE OMA1"/>
    <property type="match status" value="1"/>
</dbReference>
<dbReference type="InterPro" id="IPR001915">
    <property type="entry name" value="Peptidase_M48"/>
</dbReference>
<evidence type="ECO:0000313" key="9">
    <source>
        <dbReference type="EMBL" id="TFL05510.1"/>
    </source>
</evidence>
<evidence type="ECO:0000256" key="3">
    <source>
        <dbReference type="ARBA" id="ARBA00022801"/>
    </source>
</evidence>
<dbReference type="InterPro" id="IPR051156">
    <property type="entry name" value="Mito/Outer_Membr_Metalloprot"/>
</dbReference>
<evidence type="ECO:0000259" key="8">
    <source>
        <dbReference type="Pfam" id="PF01435"/>
    </source>
</evidence>
<keyword evidence="5 6" id="KW-0482">Metalloprotease</keyword>
<comment type="cofactor">
    <cofactor evidence="6">
        <name>Zn(2+)</name>
        <dbReference type="ChEBI" id="CHEBI:29105"/>
    </cofactor>
    <text evidence="6">Binds 1 zinc ion per subunit.</text>
</comment>
<dbReference type="AlphaFoldDB" id="A0A5C3QXK3"/>